<evidence type="ECO:0000313" key="2">
    <source>
        <dbReference type="Proteomes" id="UP000468388"/>
    </source>
</evidence>
<accession>A0A6N8JDG0</accession>
<dbReference type="EMBL" id="WRXO01000005">
    <property type="protein sequence ID" value="MVT42418.1"/>
    <property type="molecule type" value="Genomic_DNA"/>
</dbReference>
<protein>
    <submittedName>
        <fullName evidence="1">Uncharacterized protein</fullName>
    </submittedName>
</protein>
<dbReference type="Proteomes" id="UP000468388">
    <property type="component" value="Unassembled WGS sequence"/>
</dbReference>
<name>A0A6N8JDG0_9BACT</name>
<sequence>MILIYATPEIDAFMNRSENLPEFAAQAQEHIRSIHRKYAPSNSYAPKTFDHLKELEVRKVFAAKAEREARIASVSAKDTVQWGDISA</sequence>
<evidence type="ECO:0000313" key="1">
    <source>
        <dbReference type="EMBL" id="MVT42418.1"/>
    </source>
</evidence>
<keyword evidence="2" id="KW-1185">Reference proteome</keyword>
<dbReference type="AlphaFoldDB" id="A0A6N8JDG0"/>
<dbReference type="RefSeq" id="WP_157301054.1">
    <property type="nucleotide sequence ID" value="NZ_BAAAZB010000002.1"/>
</dbReference>
<proteinExistence type="predicted"/>
<gene>
    <name evidence="1" type="ORF">GO495_17630</name>
</gene>
<organism evidence="1 2">
    <name type="scientific">Chitinophaga oryziterrae</name>
    <dbReference type="NCBI Taxonomy" id="1031224"/>
    <lineage>
        <taxon>Bacteria</taxon>
        <taxon>Pseudomonadati</taxon>
        <taxon>Bacteroidota</taxon>
        <taxon>Chitinophagia</taxon>
        <taxon>Chitinophagales</taxon>
        <taxon>Chitinophagaceae</taxon>
        <taxon>Chitinophaga</taxon>
    </lineage>
</organism>
<reference evidence="1 2" key="1">
    <citation type="submission" date="2019-12" db="EMBL/GenBank/DDBJ databases">
        <title>The draft genomic sequence of strain Chitinophaga oryziterrae JCM 16595.</title>
        <authorList>
            <person name="Zhang X."/>
        </authorList>
    </citation>
    <scope>NUCLEOTIDE SEQUENCE [LARGE SCALE GENOMIC DNA]</scope>
    <source>
        <strain evidence="1 2">JCM 16595</strain>
    </source>
</reference>
<comment type="caution">
    <text evidence="1">The sequence shown here is derived from an EMBL/GenBank/DDBJ whole genome shotgun (WGS) entry which is preliminary data.</text>
</comment>